<evidence type="ECO:0000313" key="9">
    <source>
        <dbReference type="Proteomes" id="UP000256877"/>
    </source>
</evidence>
<dbReference type="PROSITE" id="PS00723">
    <property type="entry name" value="POLYPRENYL_SYNTHASE_1"/>
    <property type="match status" value="1"/>
</dbReference>
<proteinExistence type="inferred from homology"/>
<dbReference type="GO" id="GO:0004659">
    <property type="term" value="F:prenyltransferase activity"/>
    <property type="evidence" value="ECO:0007669"/>
    <property type="project" value="InterPro"/>
</dbReference>
<dbReference type="AlphaFoldDB" id="A0A371R584"/>
<sequence>MSLLPRDVLVALQHVVVNLQKVGEDLEPESLRKAVRYYIETPGKLLRPILLLTFSYTLDRRALMDPRLIQAATIIELLHVVSLLQDDVMDKHEERRGIKTPRVLYGDDRAILASDWLIAESIRRAVKLGPGVVEYLADVAQRLSRGQALDLDGERERAAELKTAPLIEATLVLPAIILRRREILELAKKLGRSLGVLYQYSDDISDEGAERRSISEVASEARAVLSKMRSLIGEAFSPFERLVEQLIKKALEGGLTVARSFIS</sequence>
<dbReference type="InterPro" id="IPR000092">
    <property type="entry name" value="Polyprenyl_synt"/>
</dbReference>
<evidence type="ECO:0000256" key="4">
    <source>
        <dbReference type="ARBA" id="ARBA00022723"/>
    </source>
</evidence>
<dbReference type="Gene3D" id="1.10.600.10">
    <property type="entry name" value="Farnesyl Diphosphate Synthase"/>
    <property type="match status" value="1"/>
</dbReference>
<dbReference type="InterPro" id="IPR008949">
    <property type="entry name" value="Isoprenoid_synthase_dom_sf"/>
</dbReference>
<dbReference type="Proteomes" id="UP000256877">
    <property type="component" value="Unassembled WGS sequence"/>
</dbReference>
<evidence type="ECO:0000313" key="7">
    <source>
        <dbReference type="EMBL" id="RFA98534.1"/>
    </source>
</evidence>
<keyword evidence="4" id="KW-0479">Metal-binding</keyword>
<reference evidence="9 10" key="1">
    <citation type="submission" date="2017-07" db="EMBL/GenBank/DDBJ databases">
        <title>Draft genome sequence of aerobic hyperthermophilic archaea, Pyrobaculum aerophilum YKB31 and YKB32.</title>
        <authorList>
            <person name="Mochizuki T."/>
            <person name="Berliner A.J."/>
            <person name="Yoshida-Takashima Y."/>
            <person name="Takaki Y."/>
            <person name="Nunoura T."/>
            <person name="Takai K."/>
        </authorList>
    </citation>
    <scope>NUCLEOTIDE SEQUENCE [LARGE SCALE GENOMIC DNA]</scope>
    <source>
        <strain evidence="7 10">YKB31</strain>
        <strain evidence="8 9">YKB32</strain>
    </source>
</reference>
<dbReference type="GO" id="GO:0008299">
    <property type="term" value="P:isoprenoid biosynthetic process"/>
    <property type="evidence" value="ECO:0007669"/>
    <property type="project" value="InterPro"/>
</dbReference>
<dbReference type="RefSeq" id="WP_116420269.1">
    <property type="nucleotide sequence ID" value="NZ_NMUE01000001.1"/>
</dbReference>
<organism evidence="8 9">
    <name type="scientific">Pyrobaculum aerophilum</name>
    <dbReference type="NCBI Taxonomy" id="13773"/>
    <lineage>
        <taxon>Archaea</taxon>
        <taxon>Thermoproteota</taxon>
        <taxon>Thermoprotei</taxon>
        <taxon>Thermoproteales</taxon>
        <taxon>Thermoproteaceae</taxon>
        <taxon>Pyrobaculum</taxon>
    </lineage>
</organism>
<dbReference type="EMBL" id="NMUE01000001">
    <property type="protein sequence ID" value="RFA98534.1"/>
    <property type="molecule type" value="Genomic_DNA"/>
</dbReference>
<dbReference type="EMBL" id="NMUF01000008">
    <property type="protein sequence ID" value="RFA99237.1"/>
    <property type="molecule type" value="Genomic_DNA"/>
</dbReference>
<evidence type="ECO:0000313" key="10">
    <source>
        <dbReference type="Proteomes" id="UP000257123"/>
    </source>
</evidence>
<dbReference type="InterPro" id="IPR033749">
    <property type="entry name" value="Polyprenyl_synt_CS"/>
</dbReference>
<accession>A0A371R584</accession>
<name>A0A371R584_9CREN</name>
<protein>
    <submittedName>
        <fullName evidence="8">Polyprenyl synthetase</fullName>
    </submittedName>
</protein>
<comment type="similarity">
    <text evidence="2 6">Belongs to the FPP/GGPP synthase family.</text>
</comment>
<keyword evidence="3 6" id="KW-0808">Transferase</keyword>
<dbReference type="PANTHER" id="PTHR12001">
    <property type="entry name" value="GERANYLGERANYL PYROPHOSPHATE SYNTHASE"/>
    <property type="match status" value="1"/>
</dbReference>
<dbReference type="Pfam" id="PF00348">
    <property type="entry name" value="polyprenyl_synt"/>
    <property type="match status" value="1"/>
</dbReference>
<dbReference type="OrthoDB" id="26738at2157"/>
<evidence type="ECO:0000256" key="3">
    <source>
        <dbReference type="ARBA" id="ARBA00022679"/>
    </source>
</evidence>
<evidence type="ECO:0000256" key="6">
    <source>
        <dbReference type="RuleBase" id="RU004466"/>
    </source>
</evidence>
<gene>
    <name evidence="7" type="ORF">CGL51_00435</name>
    <name evidence="8" type="ORF">CGL52_04395</name>
</gene>
<evidence type="ECO:0000313" key="8">
    <source>
        <dbReference type="EMBL" id="RFA99237.1"/>
    </source>
</evidence>
<evidence type="ECO:0000256" key="5">
    <source>
        <dbReference type="ARBA" id="ARBA00022842"/>
    </source>
</evidence>
<dbReference type="SUPFAM" id="SSF48576">
    <property type="entry name" value="Terpenoid synthases"/>
    <property type="match status" value="1"/>
</dbReference>
<comment type="cofactor">
    <cofactor evidence="1">
        <name>Mg(2+)</name>
        <dbReference type="ChEBI" id="CHEBI:18420"/>
    </cofactor>
</comment>
<dbReference type="GO" id="GO:0046872">
    <property type="term" value="F:metal ion binding"/>
    <property type="evidence" value="ECO:0007669"/>
    <property type="project" value="UniProtKB-KW"/>
</dbReference>
<evidence type="ECO:0000256" key="2">
    <source>
        <dbReference type="ARBA" id="ARBA00006706"/>
    </source>
</evidence>
<comment type="caution">
    <text evidence="8">The sequence shown here is derived from an EMBL/GenBank/DDBJ whole genome shotgun (WGS) entry which is preliminary data.</text>
</comment>
<keyword evidence="5" id="KW-0460">Magnesium</keyword>
<dbReference type="PANTHER" id="PTHR12001:SF85">
    <property type="entry name" value="SHORT CHAIN ISOPRENYL DIPHOSPHATE SYNTHASE"/>
    <property type="match status" value="1"/>
</dbReference>
<dbReference type="Proteomes" id="UP000257123">
    <property type="component" value="Unassembled WGS sequence"/>
</dbReference>
<evidence type="ECO:0000256" key="1">
    <source>
        <dbReference type="ARBA" id="ARBA00001946"/>
    </source>
</evidence>